<evidence type="ECO:0000313" key="1">
    <source>
        <dbReference type="EMBL" id="WVN88560.1"/>
    </source>
</evidence>
<dbReference type="Proteomes" id="UP000094043">
    <property type="component" value="Chromosome 4"/>
</dbReference>
<sequence length="310" mass="34360">MSTEHDSSFVKAQTALDNLIIRSNQGMRECKREYNVSGYILAIVKEGSNEQCNRVSSTFGIDGSEKIQKETFFPLLFATKLLTTIVLGKILRQAGFTFETPIGEMLNTHPGLNEHIKKWTCYDICRDRVAGCEVSPEMTDEDIVRTLQSGSNGTRSNAPWALLSVLISHLTGKSLEENMQKELFEPLKTQWSKFDSSKNNVAPGLKAAEGVVVSGRDMARILKALPTFLEYPSILPMTAATFENISVFEVESVKDGYQSLVVDCPSLNKRFAILSNGTEAEKGKAFLNDAKEVILKIFVEENNAASTIQM</sequence>
<dbReference type="SUPFAM" id="SSF56601">
    <property type="entry name" value="beta-lactamase/transpeptidase-like"/>
    <property type="match status" value="1"/>
</dbReference>
<proteinExistence type="predicted"/>
<dbReference type="RefSeq" id="XP_066069260.1">
    <property type="nucleotide sequence ID" value="XM_066213163.1"/>
</dbReference>
<dbReference type="VEuPathDB" id="FungiDB:L203_03731"/>
<dbReference type="GeneID" id="91087981"/>
<name>A0A1E3IEE3_9TREE</name>
<keyword evidence="2" id="KW-1185">Reference proteome</keyword>
<dbReference type="AlphaFoldDB" id="A0A1E3IEE3"/>
<dbReference type="EMBL" id="CP143787">
    <property type="protein sequence ID" value="WVN88560.1"/>
    <property type="molecule type" value="Genomic_DNA"/>
</dbReference>
<evidence type="ECO:0000313" key="2">
    <source>
        <dbReference type="Proteomes" id="UP000094043"/>
    </source>
</evidence>
<gene>
    <name evidence="1" type="ORF">L203_103771</name>
</gene>
<protein>
    <submittedName>
        <fullName evidence="1">Uncharacterized protein</fullName>
    </submittedName>
</protein>
<accession>A0A1E3IEE3</accession>
<reference evidence="1" key="2">
    <citation type="journal article" date="2022" name="Elife">
        <title>Obligate sexual reproduction of a homothallic fungus closely related to the Cryptococcus pathogenic species complex.</title>
        <authorList>
            <person name="Passer A.R."/>
            <person name="Clancey S.A."/>
            <person name="Shea T."/>
            <person name="David-Palma M."/>
            <person name="Averette A.F."/>
            <person name="Boekhout T."/>
            <person name="Porcel B.M."/>
            <person name="Nowrousian M."/>
            <person name="Cuomo C.A."/>
            <person name="Sun S."/>
            <person name="Heitman J."/>
            <person name="Coelho M.A."/>
        </authorList>
    </citation>
    <scope>NUCLEOTIDE SEQUENCE</scope>
    <source>
        <strain evidence="1">CBS 7841</strain>
    </source>
</reference>
<dbReference type="InterPro" id="IPR001466">
    <property type="entry name" value="Beta-lactam-related"/>
</dbReference>
<reference evidence="1" key="1">
    <citation type="submission" date="2016-06" db="EMBL/GenBank/DDBJ databases">
        <authorList>
            <person name="Cuomo C."/>
            <person name="Litvintseva A."/>
            <person name="Heitman J."/>
            <person name="Chen Y."/>
            <person name="Sun S."/>
            <person name="Springer D."/>
            <person name="Dromer F."/>
            <person name="Young S."/>
            <person name="Zeng Q."/>
            <person name="Chapman S."/>
            <person name="Gujja S."/>
            <person name="Saif S."/>
            <person name="Birren B."/>
        </authorList>
    </citation>
    <scope>NUCLEOTIDE SEQUENCE</scope>
    <source>
        <strain evidence="1">CBS 7841</strain>
    </source>
</reference>
<dbReference type="Gene3D" id="3.40.710.10">
    <property type="entry name" value="DD-peptidase/beta-lactamase superfamily"/>
    <property type="match status" value="1"/>
</dbReference>
<dbReference type="InterPro" id="IPR012338">
    <property type="entry name" value="Beta-lactam/transpept-like"/>
</dbReference>
<organism evidence="1 2">
    <name type="scientific">Cryptococcus depauperatus CBS 7841</name>
    <dbReference type="NCBI Taxonomy" id="1295531"/>
    <lineage>
        <taxon>Eukaryota</taxon>
        <taxon>Fungi</taxon>
        <taxon>Dikarya</taxon>
        <taxon>Basidiomycota</taxon>
        <taxon>Agaricomycotina</taxon>
        <taxon>Tremellomycetes</taxon>
        <taxon>Tremellales</taxon>
        <taxon>Cryptococcaceae</taxon>
        <taxon>Cryptococcus</taxon>
    </lineage>
</organism>
<reference evidence="1" key="3">
    <citation type="submission" date="2024-01" db="EMBL/GenBank/DDBJ databases">
        <authorList>
            <person name="Coelho M.A."/>
            <person name="David-Palma M."/>
            <person name="Shea T."/>
            <person name="Sun S."/>
            <person name="Cuomo C.A."/>
            <person name="Heitman J."/>
        </authorList>
    </citation>
    <scope>NUCLEOTIDE SEQUENCE</scope>
    <source>
        <strain evidence="1">CBS 7841</strain>
    </source>
</reference>
<dbReference type="KEGG" id="cdep:91087981"/>
<dbReference type="Pfam" id="PF00144">
    <property type="entry name" value="Beta-lactamase"/>
    <property type="match status" value="1"/>
</dbReference>